<dbReference type="EMBL" id="BAAAPO010000016">
    <property type="protein sequence ID" value="GAA1786802.1"/>
    <property type="molecule type" value="Genomic_DNA"/>
</dbReference>
<dbReference type="Pfam" id="PF04122">
    <property type="entry name" value="CW_binding_2"/>
    <property type="match status" value="3"/>
</dbReference>
<dbReference type="Proteomes" id="UP001499938">
    <property type="component" value="Unassembled WGS sequence"/>
</dbReference>
<dbReference type="PANTHER" id="PTHR30032">
    <property type="entry name" value="N-ACETYLMURAMOYL-L-ALANINE AMIDASE-RELATED"/>
    <property type="match status" value="1"/>
</dbReference>
<keyword evidence="3" id="KW-1185">Reference proteome</keyword>
<feature type="chain" id="PRO_5045668940" description="Cell wall-binding repeat-containing protein" evidence="1">
    <location>
        <begin position="26"/>
        <end position="674"/>
    </location>
</feature>
<organism evidence="2 3">
    <name type="scientific">Nostocoides veronense</name>
    <dbReference type="NCBI Taxonomy" id="330836"/>
    <lineage>
        <taxon>Bacteria</taxon>
        <taxon>Bacillati</taxon>
        <taxon>Actinomycetota</taxon>
        <taxon>Actinomycetes</taxon>
        <taxon>Micrococcales</taxon>
        <taxon>Intrasporangiaceae</taxon>
        <taxon>Nostocoides</taxon>
    </lineage>
</organism>
<dbReference type="Gene3D" id="3.40.50.12090">
    <property type="match status" value="1"/>
</dbReference>
<evidence type="ECO:0000313" key="2">
    <source>
        <dbReference type="EMBL" id="GAA1786802.1"/>
    </source>
</evidence>
<dbReference type="PANTHER" id="PTHR30032:SF8">
    <property type="entry name" value="GERMINATION-SPECIFIC N-ACETYLMURAMOYL-L-ALANINE AMIDASE"/>
    <property type="match status" value="1"/>
</dbReference>
<gene>
    <name evidence="2" type="ORF">GCM10009811_09820</name>
</gene>
<dbReference type="InterPro" id="IPR007253">
    <property type="entry name" value="Cell_wall-bd_2"/>
</dbReference>
<evidence type="ECO:0008006" key="4">
    <source>
        <dbReference type="Google" id="ProtNLM"/>
    </source>
</evidence>
<sequence>MSRSPRARRLVAAALALPASTAAYAMPSASATDQPAGASLQQLASQAHRAAPMPVTADAISVSTASGSTTYAFNDATGTLGAQLSKITGDTPRVWSPAGDIALDGGAAAWSTRTADGALVATYPRPTGALAPSWLPSGDGFVQQSPTAAPYSSAVSMTPGSRWIQPLAAAGATYGAFAVSPYGSEAVVRGVSGSISNLFLVPVRSPMKLSGQPAPFPTRDYFVSSYRPGDPDIAQEAGKGVQDSSARTFITFLGVEPGTTKASLFVDYQDGRHLNQPLQPTAVVQAGMPCTTVAPAFSPDRRRIAYLVGVAAGTNPCSQTAVRVVSLGTNGFYDPTTVSTLVVSPAGEPYTRISWRAKTAAAQSIRIGGDTRYDVGVNVSRSVYAAASAGGAVIAGGEAYADALTGSPLSAALKGPLMLTRRDRVDAAVVSELSRVLKPGTTVYVLGGPATVDEAVLATLRSTGHPVVRLGGANRFAVATTVADTLSAVRGAQPASIFVANGRVFPDALVASPAATANRGVILLSDADTMPAETAAYLSAHAGTTLFGIGGGGSRSLAGYAGVEVISGADRYEVAAKVADRFFTAEWIATIVSGLNWPDATTGGALISQWQQPILLAKGATLPSLTAARLDRSRAATELVVAFGGPASVDPAALDEAVRRAGSQTVYNGPDAPK</sequence>
<reference evidence="2 3" key="1">
    <citation type="journal article" date="2019" name="Int. J. Syst. Evol. Microbiol.">
        <title>The Global Catalogue of Microorganisms (GCM) 10K type strain sequencing project: providing services to taxonomists for standard genome sequencing and annotation.</title>
        <authorList>
            <consortium name="The Broad Institute Genomics Platform"/>
            <consortium name="The Broad Institute Genome Sequencing Center for Infectious Disease"/>
            <person name="Wu L."/>
            <person name="Ma J."/>
        </authorList>
    </citation>
    <scope>NUCLEOTIDE SEQUENCE [LARGE SCALE GENOMIC DNA]</scope>
    <source>
        <strain evidence="2 3">JCM 15592</strain>
    </source>
</reference>
<feature type="signal peptide" evidence="1">
    <location>
        <begin position="1"/>
        <end position="25"/>
    </location>
</feature>
<name>A0ABN2LG00_9MICO</name>
<evidence type="ECO:0000313" key="3">
    <source>
        <dbReference type="Proteomes" id="UP001499938"/>
    </source>
</evidence>
<keyword evidence="1" id="KW-0732">Signal</keyword>
<evidence type="ECO:0000256" key="1">
    <source>
        <dbReference type="SAM" id="SignalP"/>
    </source>
</evidence>
<dbReference type="RefSeq" id="WP_344082090.1">
    <property type="nucleotide sequence ID" value="NZ_BAAAPO010000016.1"/>
</dbReference>
<comment type="caution">
    <text evidence="2">The sequence shown here is derived from an EMBL/GenBank/DDBJ whole genome shotgun (WGS) entry which is preliminary data.</text>
</comment>
<protein>
    <recommendedName>
        <fullName evidence="4">Cell wall-binding repeat-containing protein</fullName>
    </recommendedName>
</protein>
<dbReference type="InterPro" id="IPR051922">
    <property type="entry name" value="Bact_Sporulation_Assoc"/>
</dbReference>
<accession>A0ABN2LG00</accession>
<proteinExistence type="predicted"/>